<reference evidence="2 3" key="1">
    <citation type="submission" date="2024-09" db="EMBL/GenBank/DDBJ databases">
        <authorList>
            <person name="Sun Q."/>
            <person name="Mori K."/>
        </authorList>
    </citation>
    <scope>NUCLEOTIDE SEQUENCE [LARGE SCALE GENOMIC DNA]</scope>
    <source>
        <strain evidence="2 3">TBRC 4576</strain>
    </source>
</reference>
<protein>
    <submittedName>
        <fullName evidence="2">ABC transporter permease</fullName>
    </submittedName>
</protein>
<dbReference type="RefSeq" id="WP_137642646.1">
    <property type="nucleotide sequence ID" value="NZ_BJEA01000010.1"/>
</dbReference>
<dbReference type="Proteomes" id="UP001589691">
    <property type="component" value="Unassembled WGS sequence"/>
</dbReference>
<proteinExistence type="predicted"/>
<feature type="transmembrane region" description="Helical" evidence="1">
    <location>
        <begin position="186"/>
        <end position="205"/>
    </location>
</feature>
<organism evidence="2 3">
    <name type="scientific">Lactiplantibacillus modestisalitolerans</name>
    <dbReference type="NCBI Taxonomy" id="1457219"/>
    <lineage>
        <taxon>Bacteria</taxon>
        <taxon>Bacillati</taxon>
        <taxon>Bacillota</taxon>
        <taxon>Bacilli</taxon>
        <taxon>Lactobacillales</taxon>
        <taxon>Lactobacillaceae</taxon>
        <taxon>Lactiplantibacillus</taxon>
    </lineage>
</organism>
<dbReference type="EMBL" id="JBHLZY010000025">
    <property type="protein sequence ID" value="MFB9770408.1"/>
    <property type="molecule type" value="Genomic_DNA"/>
</dbReference>
<evidence type="ECO:0000256" key="1">
    <source>
        <dbReference type="SAM" id="Phobius"/>
    </source>
</evidence>
<feature type="transmembrane region" description="Helical" evidence="1">
    <location>
        <begin position="243"/>
        <end position="264"/>
    </location>
</feature>
<feature type="transmembrane region" description="Helical" evidence="1">
    <location>
        <begin position="97"/>
        <end position="116"/>
    </location>
</feature>
<gene>
    <name evidence="2" type="ORF">ACFFLI_11090</name>
</gene>
<keyword evidence="1" id="KW-1133">Transmembrane helix</keyword>
<comment type="caution">
    <text evidence="2">The sequence shown here is derived from an EMBL/GenBank/DDBJ whole genome shotgun (WGS) entry which is preliminary data.</text>
</comment>
<name>A0ABV5WW89_9LACO</name>
<feature type="transmembrane region" description="Helical" evidence="1">
    <location>
        <begin position="156"/>
        <end position="179"/>
    </location>
</feature>
<sequence>MNTKLNVTTRYLLTDQLKTMGQSFLWLLAVFFGLPFIYRILTGFRFENYSIVSALNNLGLGIMFALFMFVFQSLTYDYFKLFIQNGISRTTYWLSRIYAIIIISFIGELLCALYSYGFSAPTRGMTTHQMLDQTAYMLYADWLGSNVWLNLLASMFFMWIFYIGCGLLGMAVGSLLALFNKHTQRILIMVIPILGVFALGMLISLTSPNTPKFMQSSGFENFLKFMIGYPLHGQALSGNFNPIMPIVSMIVGCGITGGLSLIFYKRLHLKN</sequence>
<keyword evidence="1" id="KW-0472">Membrane</keyword>
<accession>A0ABV5WW89</accession>
<feature type="transmembrane region" description="Helical" evidence="1">
    <location>
        <begin position="20"/>
        <end position="38"/>
    </location>
</feature>
<evidence type="ECO:0000313" key="3">
    <source>
        <dbReference type="Proteomes" id="UP001589691"/>
    </source>
</evidence>
<feature type="transmembrane region" description="Helical" evidence="1">
    <location>
        <begin position="58"/>
        <end position="76"/>
    </location>
</feature>
<keyword evidence="1" id="KW-0812">Transmembrane</keyword>
<evidence type="ECO:0000313" key="2">
    <source>
        <dbReference type="EMBL" id="MFB9770408.1"/>
    </source>
</evidence>
<keyword evidence="3" id="KW-1185">Reference proteome</keyword>